<dbReference type="GO" id="GO:0009251">
    <property type="term" value="P:glucan catabolic process"/>
    <property type="evidence" value="ECO:0007669"/>
    <property type="project" value="TreeGrafter"/>
</dbReference>
<evidence type="ECO:0000313" key="4">
    <source>
        <dbReference type="EMBL" id="KAI9636099.1"/>
    </source>
</evidence>
<evidence type="ECO:0000259" key="3">
    <source>
        <dbReference type="PROSITE" id="PS51762"/>
    </source>
</evidence>
<keyword evidence="5" id="KW-1185">Reference proteome</keyword>
<dbReference type="AlphaFoldDB" id="A0AA38HBR8"/>
<evidence type="ECO:0000313" key="5">
    <source>
        <dbReference type="Proteomes" id="UP001164286"/>
    </source>
</evidence>
<dbReference type="GeneID" id="77728745"/>
<dbReference type="Gene3D" id="2.60.120.200">
    <property type="match status" value="1"/>
</dbReference>
<feature type="signal peptide" evidence="2">
    <location>
        <begin position="1"/>
        <end position="16"/>
    </location>
</feature>
<dbReference type="SUPFAM" id="SSF49899">
    <property type="entry name" value="Concanavalin A-like lectins/glucanases"/>
    <property type="match status" value="1"/>
</dbReference>
<dbReference type="PANTHER" id="PTHR10963:SF24">
    <property type="entry name" value="GLYCOSIDASE C21B10.07-RELATED"/>
    <property type="match status" value="1"/>
</dbReference>
<name>A0AA38HBR8_9TREE</name>
<reference evidence="4" key="1">
    <citation type="journal article" date="2022" name="G3 (Bethesda)">
        <title>High quality genome of the basidiomycete yeast Dioszegia hungarica PDD-24b-2 isolated from cloud water.</title>
        <authorList>
            <person name="Jarrige D."/>
            <person name="Haridas S."/>
            <person name="Bleykasten-Grosshans C."/>
            <person name="Joly M."/>
            <person name="Nadalig T."/>
            <person name="Sancelme M."/>
            <person name="Vuilleumier S."/>
            <person name="Grigoriev I.V."/>
            <person name="Amato P."/>
            <person name="Bringel F."/>
        </authorList>
    </citation>
    <scope>NUCLEOTIDE SEQUENCE</scope>
    <source>
        <strain evidence="4">PDD-24b-2</strain>
    </source>
</reference>
<evidence type="ECO:0000256" key="2">
    <source>
        <dbReference type="SAM" id="SignalP"/>
    </source>
</evidence>
<dbReference type="PROSITE" id="PS51762">
    <property type="entry name" value="GH16_2"/>
    <property type="match status" value="1"/>
</dbReference>
<dbReference type="InterPro" id="IPR013320">
    <property type="entry name" value="ConA-like_dom_sf"/>
</dbReference>
<accession>A0AA38HBR8</accession>
<dbReference type="FunFam" id="2.60.120.200:FF:000179">
    <property type="entry name" value="Unplaced genomic scaffold supercont1.19, whole genome shotgun sequence"/>
    <property type="match status" value="1"/>
</dbReference>
<organism evidence="4 5">
    <name type="scientific">Dioszegia hungarica</name>
    <dbReference type="NCBI Taxonomy" id="4972"/>
    <lineage>
        <taxon>Eukaryota</taxon>
        <taxon>Fungi</taxon>
        <taxon>Dikarya</taxon>
        <taxon>Basidiomycota</taxon>
        <taxon>Agaricomycotina</taxon>
        <taxon>Tremellomycetes</taxon>
        <taxon>Tremellales</taxon>
        <taxon>Bulleribasidiaceae</taxon>
        <taxon>Dioszegia</taxon>
    </lineage>
</organism>
<gene>
    <name evidence="4" type="ORF">MKK02DRAFT_37007</name>
</gene>
<comment type="caution">
    <text evidence="4">The sequence shown here is derived from an EMBL/GenBank/DDBJ whole genome shotgun (WGS) entry which is preliminary data.</text>
</comment>
<dbReference type="RefSeq" id="XP_052945876.1">
    <property type="nucleotide sequence ID" value="XM_053089540.1"/>
</dbReference>
<feature type="compositionally biased region" description="Low complexity" evidence="1">
    <location>
        <begin position="318"/>
        <end position="329"/>
    </location>
</feature>
<feature type="domain" description="GH16" evidence="3">
    <location>
        <begin position="21"/>
        <end position="312"/>
    </location>
</feature>
<keyword evidence="2" id="KW-0732">Signal</keyword>
<proteinExistence type="predicted"/>
<dbReference type="PANTHER" id="PTHR10963">
    <property type="entry name" value="GLYCOSYL HYDROLASE-RELATED"/>
    <property type="match status" value="1"/>
</dbReference>
<dbReference type="EMBL" id="JAKWFO010000005">
    <property type="protein sequence ID" value="KAI9636099.1"/>
    <property type="molecule type" value="Genomic_DNA"/>
</dbReference>
<sequence>MKAAVLALAVLPIVLGATYPLAESWNPLPFSRAAQLTIISGDVFWGKPSNQSLYYTTSKGTTILKVDNTSFVPYNDKRFAPKLLSKSAYGVGTVWVMDAVHMPYGCSVWPAFWTQGPNWPNGGEIDIVEGINQQQGNQIAVHAASGCTATPIGQTTGSLTQANCAGGAGASGCLFKDNNANSFGSAFAAAGGGVYVAELASDGIRVWFMSRSNVPSTLTASSSSIDTSTLGTPVASYSSSSCNIAQLFTPQTLTLTITLCGDWAGNAIQETCPALVSPQTCYTTYVINEPAQKYDNAYFEINYVNIYSSTKSNVTGSSASSAASGTGASRTQTVGTQQSGSAAAQSSRAAGKKRWEGMGVGWVVGVAVAGVAGGVAALF</sequence>
<dbReference type="Proteomes" id="UP001164286">
    <property type="component" value="Unassembled WGS sequence"/>
</dbReference>
<dbReference type="InterPro" id="IPR050546">
    <property type="entry name" value="Glycosyl_Hydrlase_16"/>
</dbReference>
<feature type="chain" id="PRO_5041398684" evidence="2">
    <location>
        <begin position="17"/>
        <end position="379"/>
    </location>
</feature>
<dbReference type="Pfam" id="PF26113">
    <property type="entry name" value="GH16_XgeA"/>
    <property type="match status" value="1"/>
</dbReference>
<feature type="region of interest" description="Disordered" evidence="1">
    <location>
        <begin position="318"/>
        <end position="346"/>
    </location>
</feature>
<dbReference type="GO" id="GO:0004553">
    <property type="term" value="F:hydrolase activity, hydrolyzing O-glycosyl compounds"/>
    <property type="evidence" value="ECO:0007669"/>
    <property type="project" value="InterPro"/>
</dbReference>
<protein>
    <submittedName>
        <fullName evidence="4">Concanavalin A-like lectin/glucanase domain-containing protein</fullName>
    </submittedName>
</protein>
<evidence type="ECO:0000256" key="1">
    <source>
        <dbReference type="SAM" id="MobiDB-lite"/>
    </source>
</evidence>
<dbReference type="InterPro" id="IPR000757">
    <property type="entry name" value="Beta-glucanase-like"/>
</dbReference>